<reference evidence="3" key="1">
    <citation type="journal article" date="2019" name="Int. J. Syst. Evol. Microbiol.">
        <title>The Global Catalogue of Microorganisms (GCM) 10K type strain sequencing project: providing services to taxonomists for standard genome sequencing and annotation.</title>
        <authorList>
            <consortium name="The Broad Institute Genomics Platform"/>
            <consortium name="The Broad Institute Genome Sequencing Center for Infectious Disease"/>
            <person name="Wu L."/>
            <person name="Ma J."/>
        </authorList>
    </citation>
    <scope>NUCLEOTIDE SEQUENCE [LARGE SCALE GENOMIC DNA]</scope>
    <source>
        <strain evidence="3">JCM 30071</strain>
    </source>
</reference>
<feature type="transmembrane region" description="Helical" evidence="1">
    <location>
        <begin position="28"/>
        <end position="48"/>
    </location>
</feature>
<evidence type="ECO:0000313" key="3">
    <source>
        <dbReference type="Proteomes" id="UP000634435"/>
    </source>
</evidence>
<name>A0ABQ2DUN1_9BACI</name>
<evidence type="ECO:0000256" key="1">
    <source>
        <dbReference type="SAM" id="Phobius"/>
    </source>
</evidence>
<sequence length="232" mass="27644">MIQVFKLLILICVITALFYFSVKNQDLGTTELISIILYPISLLTLYLARLQFQANHAPVITITSNKLRQSNQMDESRFNITVKNLGNGVCIDSFLLLKEKDVNNRTQYYMSKPEREIQPDTAIEFTITKEESFEHDVQYMLVYMDFFGHKYLASNVHRGRKSYDYKHLERLTQPSKQLFFLHPIYLKFLWWRHKAIKQQNTYRYQHLAKIKATREQLKGLDLYFEPEDKTKK</sequence>
<evidence type="ECO:0000313" key="2">
    <source>
        <dbReference type="EMBL" id="GGJ72438.1"/>
    </source>
</evidence>
<organism evidence="2 3">
    <name type="scientific">Virgibacillus kapii</name>
    <dbReference type="NCBI Taxonomy" id="1638645"/>
    <lineage>
        <taxon>Bacteria</taxon>
        <taxon>Bacillati</taxon>
        <taxon>Bacillota</taxon>
        <taxon>Bacilli</taxon>
        <taxon>Bacillales</taxon>
        <taxon>Bacillaceae</taxon>
        <taxon>Virgibacillus</taxon>
    </lineage>
</organism>
<accession>A0ABQ2DUN1</accession>
<feature type="transmembrane region" description="Helical" evidence="1">
    <location>
        <begin position="7"/>
        <end position="22"/>
    </location>
</feature>
<keyword evidence="1" id="KW-0472">Membrane</keyword>
<dbReference type="Proteomes" id="UP000634435">
    <property type="component" value="Unassembled WGS sequence"/>
</dbReference>
<protein>
    <recommendedName>
        <fullName evidence="4">DUF2393 domain-containing protein</fullName>
    </recommendedName>
</protein>
<comment type="caution">
    <text evidence="2">The sequence shown here is derived from an EMBL/GenBank/DDBJ whole genome shotgun (WGS) entry which is preliminary data.</text>
</comment>
<keyword evidence="3" id="KW-1185">Reference proteome</keyword>
<evidence type="ECO:0008006" key="4">
    <source>
        <dbReference type="Google" id="ProtNLM"/>
    </source>
</evidence>
<proteinExistence type="predicted"/>
<dbReference type="EMBL" id="BMPN01000007">
    <property type="protein sequence ID" value="GGJ72438.1"/>
    <property type="molecule type" value="Genomic_DNA"/>
</dbReference>
<keyword evidence="1" id="KW-1133">Transmembrane helix</keyword>
<gene>
    <name evidence="2" type="ORF">GCM10007111_37550</name>
</gene>
<keyword evidence="1" id="KW-0812">Transmembrane</keyword>